<dbReference type="InterPro" id="IPR036397">
    <property type="entry name" value="RNaseH_sf"/>
</dbReference>
<proteinExistence type="predicted"/>
<evidence type="ECO:0000256" key="1">
    <source>
        <dbReference type="SAM" id="MobiDB-lite"/>
    </source>
</evidence>
<organism evidence="2 3">
    <name type="scientific">Dokdonella soli</name>
    <dbReference type="NCBI Taxonomy" id="529810"/>
    <lineage>
        <taxon>Bacteria</taxon>
        <taxon>Pseudomonadati</taxon>
        <taxon>Pseudomonadota</taxon>
        <taxon>Gammaproteobacteria</taxon>
        <taxon>Lysobacterales</taxon>
        <taxon>Rhodanobacteraceae</taxon>
        <taxon>Dokdonella</taxon>
    </lineage>
</organism>
<evidence type="ECO:0000313" key="3">
    <source>
        <dbReference type="Proteomes" id="UP001501523"/>
    </source>
</evidence>
<evidence type="ECO:0000313" key="2">
    <source>
        <dbReference type="EMBL" id="GAA0724729.1"/>
    </source>
</evidence>
<gene>
    <name evidence="2" type="ORF">GCM10009105_37600</name>
</gene>
<protein>
    <recommendedName>
        <fullName evidence="4">Transposase</fullName>
    </recommendedName>
</protein>
<reference evidence="3" key="1">
    <citation type="journal article" date="2019" name="Int. J. Syst. Evol. Microbiol.">
        <title>The Global Catalogue of Microorganisms (GCM) 10K type strain sequencing project: providing services to taxonomists for standard genome sequencing and annotation.</title>
        <authorList>
            <consortium name="The Broad Institute Genomics Platform"/>
            <consortium name="The Broad Institute Genome Sequencing Center for Infectious Disease"/>
            <person name="Wu L."/>
            <person name="Ma J."/>
        </authorList>
    </citation>
    <scope>NUCLEOTIDE SEQUENCE [LARGE SCALE GENOMIC DNA]</scope>
    <source>
        <strain evidence="3">JCM 15421</strain>
    </source>
</reference>
<dbReference type="SUPFAM" id="SSF53098">
    <property type="entry name" value="Ribonuclease H-like"/>
    <property type="match status" value="1"/>
</dbReference>
<comment type="caution">
    <text evidence="2">The sequence shown here is derived from an EMBL/GenBank/DDBJ whole genome shotgun (WGS) entry which is preliminary data.</text>
</comment>
<name>A0ABP3U8J8_9GAMM</name>
<dbReference type="EMBL" id="BAAAEU010000032">
    <property type="protein sequence ID" value="GAA0724729.1"/>
    <property type="molecule type" value="Genomic_DNA"/>
</dbReference>
<dbReference type="InterPro" id="IPR012337">
    <property type="entry name" value="RNaseH-like_sf"/>
</dbReference>
<feature type="region of interest" description="Disordered" evidence="1">
    <location>
        <begin position="1"/>
        <end position="22"/>
    </location>
</feature>
<evidence type="ECO:0008006" key="4">
    <source>
        <dbReference type="Google" id="ProtNLM"/>
    </source>
</evidence>
<keyword evidence="3" id="KW-1185">Reference proteome</keyword>
<dbReference type="Proteomes" id="UP001501523">
    <property type="component" value="Unassembled WGS sequence"/>
</dbReference>
<sequence>MRGSAVEEALQRYGPPDIFNTDQDRQFTSEAFTGLLKANGIAISMDGKSC</sequence>
<accession>A0ABP3U8J8</accession>
<dbReference type="Gene3D" id="3.30.420.10">
    <property type="entry name" value="Ribonuclease H-like superfamily/Ribonuclease H"/>
    <property type="match status" value="1"/>
</dbReference>